<dbReference type="AlphaFoldDB" id="A0AAD4EA92"/>
<gene>
    <name evidence="1" type="ORF">F5891DRAFT_925703</name>
</gene>
<sequence length="52" mass="5899">LHDALKGGTCAWRTMSRSELEKYKADVERWQVEGEVIGKPRKKCSDADTSCK</sequence>
<evidence type="ECO:0000313" key="1">
    <source>
        <dbReference type="EMBL" id="KAG1902575.1"/>
    </source>
</evidence>
<comment type="caution">
    <text evidence="1">The sequence shown here is derived from an EMBL/GenBank/DDBJ whole genome shotgun (WGS) entry which is preliminary data.</text>
</comment>
<evidence type="ECO:0000313" key="2">
    <source>
        <dbReference type="Proteomes" id="UP001195769"/>
    </source>
</evidence>
<proteinExistence type="predicted"/>
<dbReference type="Proteomes" id="UP001195769">
    <property type="component" value="Unassembled WGS sequence"/>
</dbReference>
<protein>
    <submittedName>
        <fullName evidence="1">Uncharacterized protein</fullName>
    </submittedName>
</protein>
<feature type="non-terminal residue" evidence="1">
    <location>
        <position position="1"/>
    </location>
</feature>
<name>A0AAD4EA92_9AGAM</name>
<dbReference type="GeneID" id="64668164"/>
<dbReference type="RefSeq" id="XP_041228150.1">
    <property type="nucleotide sequence ID" value="XM_041373866.1"/>
</dbReference>
<organism evidence="1 2">
    <name type="scientific">Suillus fuscotomentosus</name>
    <dbReference type="NCBI Taxonomy" id="1912939"/>
    <lineage>
        <taxon>Eukaryota</taxon>
        <taxon>Fungi</taxon>
        <taxon>Dikarya</taxon>
        <taxon>Basidiomycota</taxon>
        <taxon>Agaricomycotina</taxon>
        <taxon>Agaricomycetes</taxon>
        <taxon>Agaricomycetidae</taxon>
        <taxon>Boletales</taxon>
        <taxon>Suillineae</taxon>
        <taxon>Suillaceae</taxon>
        <taxon>Suillus</taxon>
    </lineage>
</organism>
<reference evidence="1" key="1">
    <citation type="journal article" date="2020" name="New Phytol.">
        <title>Comparative genomics reveals dynamic genome evolution in host specialist ectomycorrhizal fungi.</title>
        <authorList>
            <person name="Lofgren L.A."/>
            <person name="Nguyen N.H."/>
            <person name="Vilgalys R."/>
            <person name="Ruytinx J."/>
            <person name="Liao H.L."/>
            <person name="Branco S."/>
            <person name="Kuo A."/>
            <person name="LaButti K."/>
            <person name="Lipzen A."/>
            <person name="Andreopoulos W."/>
            <person name="Pangilinan J."/>
            <person name="Riley R."/>
            <person name="Hundley H."/>
            <person name="Na H."/>
            <person name="Barry K."/>
            <person name="Grigoriev I.V."/>
            <person name="Stajich J.E."/>
            <person name="Kennedy P.G."/>
        </authorList>
    </citation>
    <scope>NUCLEOTIDE SEQUENCE</scope>
    <source>
        <strain evidence="1">FC203</strain>
    </source>
</reference>
<dbReference type="EMBL" id="JABBWK010000016">
    <property type="protein sequence ID" value="KAG1902575.1"/>
    <property type="molecule type" value="Genomic_DNA"/>
</dbReference>
<feature type="non-terminal residue" evidence="1">
    <location>
        <position position="52"/>
    </location>
</feature>
<keyword evidence="2" id="KW-1185">Reference proteome</keyword>
<accession>A0AAD4EA92</accession>